<evidence type="ECO:0000259" key="3">
    <source>
        <dbReference type="PROSITE" id="PS50983"/>
    </source>
</evidence>
<dbReference type="PANTHER" id="PTHR30535:SF34">
    <property type="entry name" value="MOLYBDATE-BINDING PROTEIN MOLA"/>
    <property type="match status" value="1"/>
</dbReference>
<evidence type="ECO:0000256" key="1">
    <source>
        <dbReference type="ARBA" id="ARBA00008814"/>
    </source>
</evidence>
<feature type="chain" id="PRO_5043645979" evidence="2">
    <location>
        <begin position="23"/>
        <end position="365"/>
    </location>
</feature>
<reference evidence="4 5" key="1">
    <citation type="journal article" date="2023" name="Int. J. Syst. Evol. Microbiol.">
        <title>Terrisporobacter hibernicus sp. nov., isolated from bovine faeces in Northern Ireland.</title>
        <authorList>
            <person name="Mitchell M."/>
            <person name="Nguyen S.V."/>
            <person name="Connor M."/>
            <person name="Fairley D.J."/>
            <person name="Donoghue O."/>
            <person name="Marshall H."/>
            <person name="Koolman L."/>
            <person name="McMullan G."/>
            <person name="Schaffer K.E."/>
            <person name="McGrath J.W."/>
            <person name="Fanning S."/>
        </authorList>
    </citation>
    <scope>NUCLEOTIDE SEQUENCE [LARGE SCALE GENOMIC DNA]</scope>
    <source>
        <strain evidence="4 5">MCA3</strain>
    </source>
</reference>
<dbReference type="RefSeq" id="WP_228416984.1">
    <property type="nucleotide sequence ID" value="NZ_CP081135.1"/>
</dbReference>
<comment type="similarity">
    <text evidence="1">Belongs to the bacterial solute-binding protein 8 family.</text>
</comment>
<feature type="signal peptide" evidence="2">
    <location>
        <begin position="1"/>
        <end position="22"/>
    </location>
</feature>
<organism evidence="4 5">
    <name type="scientific">Terrisporobacter hibernicus</name>
    <dbReference type="NCBI Taxonomy" id="2813371"/>
    <lineage>
        <taxon>Bacteria</taxon>
        <taxon>Bacillati</taxon>
        <taxon>Bacillota</taxon>
        <taxon>Clostridia</taxon>
        <taxon>Peptostreptococcales</taxon>
        <taxon>Peptostreptococcaceae</taxon>
        <taxon>Terrisporobacter</taxon>
    </lineage>
</organism>
<feature type="domain" description="Fe/B12 periplasmic-binding" evidence="3">
    <location>
        <begin position="54"/>
        <end position="325"/>
    </location>
</feature>
<dbReference type="PANTHER" id="PTHR30535">
    <property type="entry name" value="VITAMIN B12-BINDING PROTEIN"/>
    <property type="match status" value="1"/>
</dbReference>
<dbReference type="InterPro" id="IPR050902">
    <property type="entry name" value="ABC_Transporter_SBP"/>
</dbReference>
<dbReference type="PROSITE" id="PS50983">
    <property type="entry name" value="FE_B12_PBP"/>
    <property type="match status" value="1"/>
</dbReference>
<proteinExistence type="inferred from homology"/>
<keyword evidence="5" id="KW-1185">Reference proteome</keyword>
<protein>
    <submittedName>
        <fullName evidence="4">Iron ABC transporter substrate-binding protein</fullName>
    </submittedName>
</protein>
<keyword evidence="2" id="KW-0732">Signal</keyword>
<dbReference type="KEGG" id="tem:JW646_06600"/>
<dbReference type="CDD" id="cd01147">
    <property type="entry name" value="HemV-2"/>
    <property type="match status" value="1"/>
</dbReference>
<evidence type="ECO:0000313" key="4">
    <source>
        <dbReference type="EMBL" id="UEL49110.1"/>
    </source>
</evidence>
<dbReference type="EMBL" id="CP081135">
    <property type="protein sequence ID" value="UEL49110.1"/>
    <property type="molecule type" value="Genomic_DNA"/>
</dbReference>
<dbReference type="Gene3D" id="3.40.50.1980">
    <property type="entry name" value="Nitrogenase molybdenum iron protein domain"/>
    <property type="match status" value="2"/>
</dbReference>
<sequence>MKIIKRILPMLLILMLSITGCSQTSNEKEKDEAKTKKVTDVLGREVEIPSESDSIIALGAGALRMVSYMQGTDKVVGVENLEGEVSIARPYSYVYPELAKLPVVGEGGSNGSTAYQEEIIKAKPDVIIAAYDKDMAQDLTEKTGVPVVTVSYNGIFDKNMDKSLELIGEVIGKQDRAKELITYMDELEKDLDDRTKDINDKNKPTVYTGAVSFRGEHGFEGTYGKYPPFEAINAKNVVDETKKEGALLMDLEKVSTWNPDIIFLNPQNMKLVNKDYKKNPDFYNSLSAIKNKKVYSQPSYNWYTTNVEIAIADAYYAGSIIYPEQFKDVNVKEKADEIYQKFLGKKLYSDFEKEGLGFGPITIGE</sequence>
<dbReference type="SUPFAM" id="SSF53807">
    <property type="entry name" value="Helical backbone' metal receptor"/>
    <property type="match status" value="1"/>
</dbReference>
<dbReference type="AlphaFoldDB" id="A0AAX2ZLB4"/>
<dbReference type="Pfam" id="PF01497">
    <property type="entry name" value="Peripla_BP_2"/>
    <property type="match status" value="1"/>
</dbReference>
<gene>
    <name evidence="4" type="ORF">JW646_06600</name>
</gene>
<dbReference type="PROSITE" id="PS51257">
    <property type="entry name" value="PROKAR_LIPOPROTEIN"/>
    <property type="match status" value="1"/>
</dbReference>
<evidence type="ECO:0000313" key="5">
    <source>
        <dbReference type="Proteomes" id="UP001198983"/>
    </source>
</evidence>
<accession>A0AAX2ZLB4</accession>
<dbReference type="Proteomes" id="UP001198983">
    <property type="component" value="Chromosome"/>
</dbReference>
<evidence type="ECO:0000256" key="2">
    <source>
        <dbReference type="SAM" id="SignalP"/>
    </source>
</evidence>
<name>A0AAX2ZLB4_9FIRM</name>
<dbReference type="InterPro" id="IPR002491">
    <property type="entry name" value="ABC_transptr_periplasmic_BD"/>
</dbReference>